<gene>
    <name evidence="2" type="ORF">ACFPIH_53235</name>
</gene>
<dbReference type="Proteomes" id="UP001595839">
    <property type="component" value="Unassembled WGS sequence"/>
</dbReference>
<proteinExistence type="predicted"/>
<protein>
    <submittedName>
        <fullName evidence="2">Uncharacterized protein</fullName>
    </submittedName>
</protein>
<dbReference type="InterPro" id="IPR043504">
    <property type="entry name" value="Peptidase_S1_PA_chymotrypsin"/>
</dbReference>
<reference evidence="3" key="1">
    <citation type="journal article" date="2019" name="Int. J. Syst. Evol. Microbiol.">
        <title>The Global Catalogue of Microorganisms (GCM) 10K type strain sequencing project: providing services to taxonomists for standard genome sequencing and annotation.</title>
        <authorList>
            <consortium name="The Broad Institute Genomics Platform"/>
            <consortium name="The Broad Institute Genome Sequencing Center for Infectious Disease"/>
            <person name="Wu L."/>
            <person name="Ma J."/>
        </authorList>
    </citation>
    <scope>NUCLEOTIDE SEQUENCE [LARGE SCALE GENOMIC DNA]</scope>
    <source>
        <strain evidence="3">CGMCC 4.7177</strain>
    </source>
</reference>
<name>A0ABV9BBW3_9ACTN</name>
<comment type="caution">
    <text evidence="2">The sequence shown here is derived from an EMBL/GenBank/DDBJ whole genome shotgun (WGS) entry which is preliminary data.</text>
</comment>
<dbReference type="Gene3D" id="2.40.10.10">
    <property type="entry name" value="Trypsin-like serine proteases"/>
    <property type="match status" value="2"/>
</dbReference>
<feature type="signal peptide" evidence="1">
    <location>
        <begin position="1"/>
        <end position="20"/>
    </location>
</feature>
<evidence type="ECO:0000256" key="1">
    <source>
        <dbReference type="SAM" id="SignalP"/>
    </source>
</evidence>
<keyword evidence="3" id="KW-1185">Reference proteome</keyword>
<dbReference type="EMBL" id="JBHSFK010000067">
    <property type="protein sequence ID" value="MFC4508071.1"/>
    <property type="molecule type" value="Genomic_DNA"/>
</dbReference>
<accession>A0ABV9BBW3</accession>
<dbReference type="RefSeq" id="WP_381187066.1">
    <property type="nucleotide sequence ID" value="NZ_JBHSFK010000067.1"/>
</dbReference>
<evidence type="ECO:0000313" key="3">
    <source>
        <dbReference type="Proteomes" id="UP001595839"/>
    </source>
</evidence>
<feature type="chain" id="PRO_5046477775" evidence="1">
    <location>
        <begin position="21"/>
        <end position="399"/>
    </location>
</feature>
<keyword evidence="1" id="KW-0732">Signal</keyword>
<sequence>MLIGVAALTAPLVAPTASWAGETKSAASADKPSQAQWKQLGEVGKKHSALGVFGAEDNADPVLMLPEGASAGEKSKALADIPAEIRTKVKVKVSRFKGKEVDTIQKDVMGAKWNKNAGRYGLGAFYDGETDKVIVNSDAPDSVTASLKGRYGDKVEVVRSRFEQQISRFNDLPQFYGGDSIHTDSWGACTSGFKVHVTNPETGQAVDMMTTAGHCYNLNELVRGGTNNNMGWVKRFGEADLEAFVGYQYSARFWTGGTASSTASLVTHSLSGMYNGLHVCVSGQTSFNHCGHPITNNNYAFNWTDHNGHQHHTNSWDGFTYGRGGTNYPRYDNGPITQGGDSGAPIYVPSGSGTAAATGTHSGIVSWNCDACSGHTEYRMYGVKANYVHNTWGGYLSSI</sequence>
<evidence type="ECO:0000313" key="2">
    <source>
        <dbReference type="EMBL" id="MFC4508071.1"/>
    </source>
</evidence>
<organism evidence="2 3">
    <name type="scientific">Streptomyces vulcanius</name>
    <dbReference type="NCBI Taxonomy" id="1441876"/>
    <lineage>
        <taxon>Bacteria</taxon>
        <taxon>Bacillati</taxon>
        <taxon>Actinomycetota</taxon>
        <taxon>Actinomycetes</taxon>
        <taxon>Kitasatosporales</taxon>
        <taxon>Streptomycetaceae</taxon>
        <taxon>Streptomyces</taxon>
    </lineage>
</organism>